<feature type="domain" description="HTH gntR-type" evidence="4">
    <location>
        <begin position="23"/>
        <end position="91"/>
    </location>
</feature>
<dbReference type="SMART" id="SM00345">
    <property type="entry name" value="HTH_GNTR"/>
    <property type="match status" value="1"/>
</dbReference>
<dbReference type="PANTHER" id="PTHR44846:SF1">
    <property type="entry name" value="MANNOSYL-D-GLYCERATE TRANSPORT_METABOLISM SYSTEM REPRESSOR MNGR-RELATED"/>
    <property type="match status" value="1"/>
</dbReference>
<dbReference type="Gene3D" id="1.10.10.10">
    <property type="entry name" value="Winged helix-like DNA-binding domain superfamily/Winged helix DNA-binding domain"/>
    <property type="match status" value="1"/>
</dbReference>
<dbReference type="InterPro" id="IPR036388">
    <property type="entry name" value="WH-like_DNA-bd_sf"/>
</dbReference>
<dbReference type="InterPro" id="IPR000524">
    <property type="entry name" value="Tscrpt_reg_HTH_GntR"/>
</dbReference>
<protein>
    <submittedName>
        <fullName evidence="5">Transcriptional regulator</fullName>
    </submittedName>
</protein>
<evidence type="ECO:0000256" key="2">
    <source>
        <dbReference type="ARBA" id="ARBA00023125"/>
    </source>
</evidence>
<dbReference type="InterPro" id="IPR050679">
    <property type="entry name" value="Bact_HTH_transcr_reg"/>
</dbReference>
<name>A0A0S7BL04_9CHLR</name>
<proteinExistence type="predicted"/>
<dbReference type="Pfam" id="PF00392">
    <property type="entry name" value="GntR"/>
    <property type="match status" value="1"/>
</dbReference>
<dbReference type="Gene3D" id="3.40.1410.10">
    <property type="entry name" value="Chorismate lyase-like"/>
    <property type="match status" value="1"/>
</dbReference>
<dbReference type="PRINTS" id="PR00035">
    <property type="entry name" value="HTHGNTR"/>
</dbReference>
<accession>A0A0S7BL04</accession>
<evidence type="ECO:0000259" key="4">
    <source>
        <dbReference type="PROSITE" id="PS50949"/>
    </source>
</evidence>
<dbReference type="STRING" id="360412.LARV_03556"/>
<keyword evidence="3" id="KW-0804">Transcription</keyword>
<dbReference type="AlphaFoldDB" id="A0A0S7BL04"/>
<dbReference type="SMART" id="SM00866">
    <property type="entry name" value="UTRA"/>
    <property type="match status" value="1"/>
</dbReference>
<dbReference type="InterPro" id="IPR011663">
    <property type="entry name" value="UTRA"/>
</dbReference>
<dbReference type="Pfam" id="PF07702">
    <property type="entry name" value="UTRA"/>
    <property type="match status" value="1"/>
</dbReference>
<dbReference type="GO" id="GO:0045892">
    <property type="term" value="P:negative regulation of DNA-templated transcription"/>
    <property type="evidence" value="ECO:0007669"/>
    <property type="project" value="TreeGrafter"/>
</dbReference>
<sequence length="256" mass="29366">MESPNRTLEGSQMDYLSLAAKDAPMYVQIRENLRYQLLSGLYKPGDRIPTEAEMAFKWKVNRLTARRAITSLVDEGYLSRQVGRGTYVIDRKLCLNEETHLTSFWETIVALGMKPSSRVVNCEMNPAPEDFAKRLEIRVGDPIYKVQRIRLANDEPIAYQVNIFPAFIVPDLTTQDLVTLSLYALYRKNGYFPTFGDQKIRAIAADNDISSYLKVPKKSPVLYVERITRGIDRKPIEATQSYYPGDQYNIVMKLHV</sequence>
<dbReference type="Proteomes" id="UP000055060">
    <property type="component" value="Unassembled WGS sequence"/>
</dbReference>
<evidence type="ECO:0000256" key="3">
    <source>
        <dbReference type="ARBA" id="ARBA00023163"/>
    </source>
</evidence>
<dbReference type="GO" id="GO:0003700">
    <property type="term" value="F:DNA-binding transcription factor activity"/>
    <property type="evidence" value="ECO:0007669"/>
    <property type="project" value="InterPro"/>
</dbReference>
<dbReference type="GO" id="GO:0003677">
    <property type="term" value="F:DNA binding"/>
    <property type="evidence" value="ECO:0007669"/>
    <property type="project" value="UniProtKB-KW"/>
</dbReference>
<dbReference type="PANTHER" id="PTHR44846">
    <property type="entry name" value="MANNOSYL-D-GLYCERATE TRANSPORT/METABOLISM SYSTEM REPRESSOR MNGR-RELATED"/>
    <property type="match status" value="1"/>
</dbReference>
<dbReference type="EMBL" id="DF967972">
    <property type="protein sequence ID" value="GAP15764.1"/>
    <property type="molecule type" value="Genomic_DNA"/>
</dbReference>
<evidence type="ECO:0000313" key="6">
    <source>
        <dbReference type="Proteomes" id="UP000055060"/>
    </source>
</evidence>
<reference evidence="5" key="1">
    <citation type="submission" date="2015-07" db="EMBL/GenBank/DDBJ databases">
        <title>Draft Genome Sequences of Anaerolinea thermolimosa IMO-1, Bellilinea caldifistulae GOMI-1, Leptolinea tardivitalis YMTK-2, Levilinea saccharolytica KIBI-1,Longilinea arvoryzae KOME-1, Previously Described as Members of the Anaerolineaceae (Chloroflexi).</title>
        <authorList>
            <person name="Sekiguchi Y."/>
            <person name="Ohashi A."/>
            <person name="Matsuura N."/>
            <person name="Tourlousse M.D."/>
        </authorList>
    </citation>
    <scope>NUCLEOTIDE SEQUENCE [LARGE SCALE GENOMIC DNA]</scope>
    <source>
        <strain evidence="5">KOME-1</strain>
    </source>
</reference>
<gene>
    <name evidence="5" type="ORF">LARV_03556</name>
</gene>
<dbReference type="SUPFAM" id="SSF46785">
    <property type="entry name" value="Winged helix' DNA-binding domain"/>
    <property type="match status" value="1"/>
</dbReference>
<keyword evidence="6" id="KW-1185">Reference proteome</keyword>
<organism evidence="5">
    <name type="scientific">Longilinea arvoryzae</name>
    <dbReference type="NCBI Taxonomy" id="360412"/>
    <lineage>
        <taxon>Bacteria</taxon>
        <taxon>Bacillati</taxon>
        <taxon>Chloroflexota</taxon>
        <taxon>Anaerolineae</taxon>
        <taxon>Anaerolineales</taxon>
        <taxon>Anaerolineaceae</taxon>
        <taxon>Longilinea</taxon>
    </lineage>
</organism>
<dbReference type="PROSITE" id="PS50949">
    <property type="entry name" value="HTH_GNTR"/>
    <property type="match status" value="1"/>
</dbReference>
<dbReference type="InterPro" id="IPR028978">
    <property type="entry name" value="Chorismate_lyase_/UTRA_dom_sf"/>
</dbReference>
<dbReference type="SUPFAM" id="SSF64288">
    <property type="entry name" value="Chorismate lyase-like"/>
    <property type="match status" value="1"/>
</dbReference>
<evidence type="ECO:0000256" key="1">
    <source>
        <dbReference type="ARBA" id="ARBA00023015"/>
    </source>
</evidence>
<keyword evidence="2" id="KW-0238">DNA-binding</keyword>
<evidence type="ECO:0000313" key="5">
    <source>
        <dbReference type="EMBL" id="GAP15764.1"/>
    </source>
</evidence>
<dbReference type="CDD" id="cd07377">
    <property type="entry name" value="WHTH_GntR"/>
    <property type="match status" value="1"/>
</dbReference>
<keyword evidence="1" id="KW-0805">Transcription regulation</keyword>
<dbReference type="InterPro" id="IPR036390">
    <property type="entry name" value="WH_DNA-bd_sf"/>
</dbReference>